<reference evidence="5 6" key="1">
    <citation type="submission" date="2016-10" db="EMBL/GenBank/DDBJ databases">
        <authorList>
            <person name="de Groot N.N."/>
        </authorList>
    </citation>
    <scope>NUCLEOTIDE SEQUENCE [LARGE SCALE GENOMIC DNA]</scope>
    <source>
        <strain evidence="5 6">DSM 23399</strain>
    </source>
</reference>
<keyword evidence="5" id="KW-0808">Transferase</keyword>
<evidence type="ECO:0000313" key="5">
    <source>
        <dbReference type="EMBL" id="SFA81887.1"/>
    </source>
</evidence>
<dbReference type="CDD" id="cd00082">
    <property type="entry name" value="HisKA"/>
    <property type="match status" value="1"/>
</dbReference>
<evidence type="ECO:0000256" key="1">
    <source>
        <dbReference type="ARBA" id="ARBA00000085"/>
    </source>
</evidence>
<feature type="coiled-coil region" evidence="3">
    <location>
        <begin position="143"/>
        <end position="174"/>
    </location>
</feature>
<dbReference type="Pfam" id="PF13474">
    <property type="entry name" value="SnoaL_3"/>
    <property type="match status" value="1"/>
</dbReference>
<gene>
    <name evidence="5" type="ORF">SAMN04489723_101473</name>
</gene>
<dbReference type="Proteomes" id="UP000198790">
    <property type="component" value="Unassembled WGS sequence"/>
</dbReference>
<protein>
    <recommendedName>
        <fullName evidence="2">histidine kinase</fullName>
        <ecNumber evidence="2">2.7.13.3</ecNumber>
    </recommendedName>
</protein>
<dbReference type="SUPFAM" id="SSF47384">
    <property type="entry name" value="Homodimeric domain of signal transducing histidine kinase"/>
    <property type="match status" value="1"/>
</dbReference>
<feature type="domain" description="Signal transduction histidine kinase dimerisation/phosphoacceptor" evidence="4">
    <location>
        <begin position="1134"/>
        <end position="1216"/>
    </location>
</feature>
<dbReference type="EC" id="2.7.13.3" evidence="2"/>
<accession>A0A1I0W0M4</accession>
<organism evidence="5 6">
    <name type="scientific">Algoriphagus aquimarinus</name>
    <dbReference type="NCBI Taxonomy" id="237018"/>
    <lineage>
        <taxon>Bacteria</taxon>
        <taxon>Pseudomonadati</taxon>
        <taxon>Bacteroidota</taxon>
        <taxon>Cytophagia</taxon>
        <taxon>Cytophagales</taxon>
        <taxon>Cyclobacteriaceae</taxon>
        <taxon>Algoriphagus</taxon>
    </lineage>
</organism>
<keyword evidence="6" id="KW-1185">Reference proteome</keyword>
<dbReference type="STRING" id="237018.SAMN04489723_101473"/>
<keyword evidence="3" id="KW-0175">Coiled coil</keyword>
<dbReference type="InterPro" id="IPR036097">
    <property type="entry name" value="HisK_dim/P_sf"/>
</dbReference>
<proteinExistence type="predicted"/>
<dbReference type="PANTHER" id="PTHR43065">
    <property type="entry name" value="SENSOR HISTIDINE KINASE"/>
    <property type="match status" value="1"/>
</dbReference>
<dbReference type="Gene3D" id="1.10.287.130">
    <property type="match status" value="1"/>
</dbReference>
<dbReference type="InterPro" id="IPR003661">
    <property type="entry name" value="HisK_dim/P_dom"/>
</dbReference>
<dbReference type="SUPFAM" id="SSF54427">
    <property type="entry name" value="NTF2-like"/>
    <property type="match status" value="1"/>
</dbReference>
<dbReference type="EMBL" id="FOKK01000001">
    <property type="protein sequence ID" value="SFA81887.1"/>
    <property type="molecule type" value="Genomic_DNA"/>
</dbReference>
<evidence type="ECO:0000256" key="2">
    <source>
        <dbReference type="ARBA" id="ARBA00012438"/>
    </source>
</evidence>
<keyword evidence="5" id="KW-0418">Kinase</keyword>
<name>A0A1I0W0M4_9BACT</name>
<evidence type="ECO:0000313" key="6">
    <source>
        <dbReference type="Proteomes" id="UP000198790"/>
    </source>
</evidence>
<comment type="catalytic activity">
    <reaction evidence="1">
        <text>ATP + protein L-histidine = ADP + protein N-phospho-L-histidine.</text>
        <dbReference type="EC" id="2.7.13.3"/>
    </reaction>
</comment>
<dbReference type="SMART" id="SM00388">
    <property type="entry name" value="HisKA"/>
    <property type="match status" value="1"/>
</dbReference>
<dbReference type="Gene3D" id="3.10.450.50">
    <property type="match status" value="1"/>
</dbReference>
<feature type="coiled-coil region" evidence="3">
    <location>
        <begin position="1095"/>
        <end position="1129"/>
    </location>
</feature>
<evidence type="ECO:0000256" key="3">
    <source>
        <dbReference type="SAM" id="Coils"/>
    </source>
</evidence>
<dbReference type="InterPro" id="IPR032710">
    <property type="entry name" value="NTF2-like_dom_sf"/>
</dbReference>
<evidence type="ECO:0000259" key="4">
    <source>
        <dbReference type="SMART" id="SM00388"/>
    </source>
</evidence>
<sequence>MIITKALKAELAQWLDTFWITYMKGDFDVWSTFIAENYYNIGGTKEEIWHSKKEILDYSYAIHDQMVDQAEVRNREIEVLPYGDYLMVNEFTDLYVKIEGEWTYYGPFRMSSLLSQTNTGWIALHQHGSYPDMKATEGEAFAADALKAENKRLQEAVEQRTAELKGKNQELEIEASLERVRTVAMGMKTPDDMLKVCRVIAYQLEVLGVKQIRNVQTAIIESKEEVYRCYQYFPGYDQDVIERTEYLKNPVEQQMVNQMLATRDSHFLGALTGEELTGFRMHRKEENHLADPLLEGVDELGYCFLSIGEGGLGLTLYNALDEQSLSLFKRFHQVFSLTYQRFRDLQKAEAQAREAEVELALERVRARTMAMHKSSKLAEASILLDEQVRSLGIQTWGCAFHIYAEDEAGDYEWFSSANGSLPFYKTPREKFFLDFYERGQRGEKFYVKEFAREECKAHYDYLKTIPIAGDSLKALEESGISLPTYQIDHVAFFKHGYILYITYEPVPDAYAIFQRFANVFEQTFTRFLDLEKAEAQTREAEIELALERVRSRSLAMHATSELQDVIHTVHQELIKLEIGIFGGSFIAINSEIEEELHCWGSGGTANTSDEVHIPYFDKPFYTNLVKGLKGGPAFFTEEFTQEEKKEFFTFLFTKEPWSNLKANEKNEILSSPGGYTRSCSVSLHTSIFIINQSGKKFSGEENDILKRFGKVFEQSYTRFLDLQKAETQAREAQIEAALEKIRSRTMGMQHSNELPDAAHVLFNEVRKLGIPAWSCGYNILSDDKKSSLCWMSSENEVQPSFRLPLTEHISLQPWYEAIIKGEVLFVYEQGGEDLVKHYRYLGELPELKSVFAQFDAAGISLPTFQVNHLAKFDQGFLLFITYERVPEAHAIFQRFTKVFNQTYTRFLDLQKAEARAKESQIETALERVRSRTMGMQQSDELGDVATVLFNEMNGLVSNLWTCGFVLCEENRKEDEWWLSMDTGFTRGFFLPNVGDFAHASLYEGWQKGEALRSVVLEGDALSEHYNWLVSLPIAKQLFDEMDEKGIERPTWQKLHAAYFKTGYLVIITAVPCAEEEIFKSFAQVFDLTYTRFLDLQQKEEQGKKLVEEKLRLERTLKDLQATQAQLIQSEKMASLGELTAGIAHEIQNPLNFVNNFSEVSSEMFDELMEEIEKGDMEEVKALSADIKENLIKINHHGKRADSIVKGMLEHSRSSSGEKTLTDINALADEFLRLSYHGLRAKDKSFNSDFKLELDPLVPKINIIGKDLGRVILNLVNNAFYAVHDKAKTTPQLSRNIGTGSKGGEGFEPS</sequence>
<dbReference type="GO" id="GO:0000155">
    <property type="term" value="F:phosphorelay sensor kinase activity"/>
    <property type="evidence" value="ECO:0007669"/>
    <property type="project" value="InterPro"/>
</dbReference>
<dbReference type="RefSeq" id="WP_092894553.1">
    <property type="nucleotide sequence ID" value="NZ_FOKK01000001.1"/>
</dbReference>
<dbReference type="PANTHER" id="PTHR43065:SF42">
    <property type="entry name" value="TWO-COMPONENT SENSOR PPRA"/>
    <property type="match status" value="1"/>
</dbReference>
<dbReference type="OrthoDB" id="9806995at2"/>
<dbReference type="InterPro" id="IPR037401">
    <property type="entry name" value="SnoaL-like"/>
</dbReference>